<dbReference type="Pfam" id="PF25164">
    <property type="entry name" value="CoiA_N"/>
    <property type="match status" value="1"/>
</dbReference>
<name>A0A6P2CQ07_9LACO</name>
<dbReference type="OrthoDB" id="3784230at2"/>
<feature type="domain" description="Competence protein CoiA nuclease-like" evidence="1">
    <location>
        <begin position="59"/>
        <end position="177"/>
    </location>
</feature>
<evidence type="ECO:0000259" key="1">
    <source>
        <dbReference type="Pfam" id="PF06054"/>
    </source>
</evidence>
<comment type="caution">
    <text evidence="3">The sequence shown here is derived from an EMBL/GenBank/DDBJ whole genome shotgun (WGS) entry which is preliminary data.</text>
</comment>
<reference evidence="3 4" key="1">
    <citation type="submission" date="2019-01" db="EMBL/GenBank/DDBJ databases">
        <title>Leuconostoc litchii sp. nov., a novel lactic acid bacterium isolated from lychee.</title>
        <authorList>
            <person name="Wang L.-T."/>
        </authorList>
    </citation>
    <scope>NUCLEOTIDE SEQUENCE [LARGE SCALE GENOMIC DNA]</scope>
    <source>
        <strain evidence="3 4">MB7</strain>
    </source>
</reference>
<dbReference type="Pfam" id="PF06054">
    <property type="entry name" value="CoiA_nuc"/>
    <property type="match status" value="1"/>
</dbReference>
<evidence type="ECO:0000259" key="2">
    <source>
        <dbReference type="Pfam" id="PF25164"/>
    </source>
</evidence>
<evidence type="ECO:0000313" key="4">
    <source>
        <dbReference type="Proteomes" id="UP000442244"/>
    </source>
</evidence>
<accession>A0A6P2CQ07</accession>
<organism evidence="3 4">
    <name type="scientific">Leuconostoc litchii</name>
    <dbReference type="NCBI Taxonomy" id="1981069"/>
    <lineage>
        <taxon>Bacteria</taxon>
        <taxon>Bacillati</taxon>
        <taxon>Bacillota</taxon>
        <taxon>Bacilli</taxon>
        <taxon>Lactobacillales</taxon>
        <taxon>Lactobacillaceae</taxon>
        <taxon>Leuconostoc</taxon>
    </lineage>
</organism>
<proteinExistence type="predicted"/>
<protein>
    <submittedName>
        <fullName evidence="3">Competence protein</fullName>
    </submittedName>
</protein>
<dbReference type="InterPro" id="IPR010330">
    <property type="entry name" value="CoiA_nuc"/>
</dbReference>
<dbReference type="EMBL" id="SDGY01000001">
    <property type="protein sequence ID" value="TYC47473.1"/>
    <property type="molecule type" value="Genomic_DNA"/>
</dbReference>
<dbReference type="Proteomes" id="UP000442244">
    <property type="component" value="Unassembled WGS sequence"/>
</dbReference>
<keyword evidence="4" id="KW-1185">Reference proteome</keyword>
<dbReference type="InterPro" id="IPR057253">
    <property type="entry name" value="CoiA-like_N"/>
</dbReference>
<sequence>MIIACDIKNRYIQASQADKTADYFCPGCREKVILKSGDIKQKHFSHCIGSTCATFTENETLQHLVGKIEIADNVQQYGQIQIEAVLPNIQQRPDILLICENKKIAIEYQCSPISQQKLNQRNEGYKKENIQVIWILGDNYFKRRMSQASIIKFMKDNALIFYLPEKKHFVHRQQFTKPDFTGVKFTEHISKALFNIELSPQRKNLNLSKQVYKLQHLIMQRRIEPRLVDYLYQNNRLLIHAPTWIHEGNTFGLKISNWHWRLIAVLFLEKIGQQNIVNKQQLSEKLSIFLLGNEKFKQQKIADLYHDLEINNYILQHGNYILVRRLPRWKNEKQQKTLKI</sequence>
<gene>
    <name evidence="3" type="ORF">ESZ47_04855</name>
</gene>
<evidence type="ECO:0000313" key="3">
    <source>
        <dbReference type="EMBL" id="TYC47473.1"/>
    </source>
</evidence>
<dbReference type="RefSeq" id="WP_148605268.1">
    <property type="nucleotide sequence ID" value="NZ_SDGY01000001.1"/>
</dbReference>
<feature type="domain" description="Competence protein CoiA-like N-terminal" evidence="2">
    <location>
        <begin position="14"/>
        <end position="54"/>
    </location>
</feature>
<dbReference type="AlphaFoldDB" id="A0A6P2CQ07"/>